<reference evidence="2 3" key="1">
    <citation type="journal article" date="2018" name="Front. Plant Sci.">
        <title>Red Clover (Trifolium pratense) and Zigzag Clover (T. medium) - A Picture of Genomic Similarities and Differences.</title>
        <authorList>
            <person name="Dluhosova J."/>
            <person name="Istvanek J."/>
            <person name="Nedelnik J."/>
            <person name="Repkova J."/>
        </authorList>
    </citation>
    <scope>NUCLEOTIDE SEQUENCE [LARGE SCALE GENOMIC DNA]</scope>
    <source>
        <strain evidence="3">cv. 10/8</strain>
        <tissue evidence="2">Leaf</tissue>
    </source>
</reference>
<evidence type="ECO:0000313" key="2">
    <source>
        <dbReference type="EMBL" id="MCH95820.1"/>
    </source>
</evidence>
<sequence>LATSSSTTSRHTTAGPESELSVISPTRKRICHVSKCGNSADGGGRSAYLVRKDRMLERNGPPEKFSDTATDGEGNEKKS</sequence>
<evidence type="ECO:0000256" key="1">
    <source>
        <dbReference type="SAM" id="MobiDB-lite"/>
    </source>
</evidence>
<evidence type="ECO:0000313" key="3">
    <source>
        <dbReference type="Proteomes" id="UP000265520"/>
    </source>
</evidence>
<proteinExistence type="predicted"/>
<dbReference type="EMBL" id="LXQA010030766">
    <property type="protein sequence ID" value="MCH95820.1"/>
    <property type="molecule type" value="Genomic_DNA"/>
</dbReference>
<feature type="compositionally biased region" description="Low complexity" evidence="1">
    <location>
        <begin position="1"/>
        <end position="13"/>
    </location>
</feature>
<comment type="caution">
    <text evidence="2">The sequence shown here is derived from an EMBL/GenBank/DDBJ whole genome shotgun (WGS) entry which is preliminary data.</text>
</comment>
<dbReference type="Proteomes" id="UP000265520">
    <property type="component" value="Unassembled WGS sequence"/>
</dbReference>
<protein>
    <submittedName>
        <fullName evidence="2">Uncharacterized protein</fullName>
    </submittedName>
</protein>
<feature type="non-terminal residue" evidence="2">
    <location>
        <position position="1"/>
    </location>
</feature>
<name>A0A392N7P0_9FABA</name>
<keyword evidence="3" id="KW-1185">Reference proteome</keyword>
<feature type="region of interest" description="Disordered" evidence="1">
    <location>
        <begin position="53"/>
        <end position="79"/>
    </location>
</feature>
<accession>A0A392N7P0</accession>
<feature type="region of interest" description="Disordered" evidence="1">
    <location>
        <begin position="1"/>
        <end position="26"/>
    </location>
</feature>
<feature type="compositionally biased region" description="Basic and acidic residues" evidence="1">
    <location>
        <begin position="53"/>
        <end position="66"/>
    </location>
</feature>
<organism evidence="2 3">
    <name type="scientific">Trifolium medium</name>
    <dbReference type="NCBI Taxonomy" id="97028"/>
    <lineage>
        <taxon>Eukaryota</taxon>
        <taxon>Viridiplantae</taxon>
        <taxon>Streptophyta</taxon>
        <taxon>Embryophyta</taxon>
        <taxon>Tracheophyta</taxon>
        <taxon>Spermatophyta</taxon>
        <taxon>Magnoliopsida</taxon>
        <taxon>eudicotyledons</taxon>
        <taxon>Gunneridae</taxon>
        <taxon>Pentapetalae</taxon>
        <taxon>rosids</taxon>
        <taxon>fabids</taxon>
        <taxon>Fabales</taxon>
        <taxon>Fabaceae</taxon>
        <taxon>Papilionoideae</taxon>
        <taxon>50 kb inversion clade</taxon>
        <taxon>NPAAA clade</taxon>
        <taxon>Hologalegina</taxon>
        <taxon>IRL clade</taxon>
        <taxon>Trifolieae</taxon>
        <taxon>Trifolium</taxon>
    </lineage>
</organism>
<dbReference type="AlphaFoldDB" id="A0A392N7P0"/>